<dbReference type="PANTHER" id="PTHR43827">
    <property type="entry name" value="2,5-DIKETO-D-GLUCONIC ACID REDUCTASE"/>
    <property type="match status" value="1"/>
</dbReference>
<evidence type="ECO:0000259" key="1">
    <source>
        <dbReference type="Pfam" id="PF00248"/>
    </source>
</evidence>
<dbReference type="Pfam" id="PF00248">
    <property type="entry name" value="Aldo_ket_red"/>
    <property type="match status" value="1"/>
</dbReference>
<sequence>MVTNIEEGIAGEPYHDYTWPDVQMNTGYKMPPVALGTFRLREKTYETIKLALKLGYKLFDTAESYSGETRLMDFEISVLVLVLVLVHAFIPEEHCGPYDKTCKSSPWICWRALEELQLKGLIRSIGVSNIDSDTLKFLVGHFSKSSVSVVQNWFDPFHQDRAVRETCQEKNIIYMGYSTLGTLWMEIEGGYDVNPVLERKDVVESAMYSLLPTTSAVLRWAISRNVVVIPSTTTEDHLQKNLETRKQNADSYSSQLIDSLDGLLGDPEKED</sequence>
<evidence type="ECO:0000313" key="2">
    <source>
        <dbReference type="EMBL" id="CAK8698606.1"/>
    </source>
</evidence>
<dbReference type="SUPFAM" id="SSF51430">
    <property type="entry name" value="NAD(P)-linked oxidoreductase"/>
    <property type="match status" value="1"/>
</dbReference>
<proteinExistence type="predicted"/>
<accession>A0ABP0H3R5</accession>
<dbReference type="Gene3D" id="3.20.20.100">
    <property type="entry name" value="NADP-dependent oxidoreductase domain"/>
    <property type="match status" value="2"/>
</dbReference>
<dbReference type="Proteomes" id="UP001642483">
    <property type="component" value="Unassembled WGS sequence"/>
</dbReference>
<dbReference type="InterPro" id="IPR020471">
    <property type="entry name" value="AKR"/>
</dbReference>
<feature type="domain" description="NADP-dependent oxidoreductase" evidence="1">
    <location>
        <begin position="85"/>
        <end position="260"/>
    </location>
</feature>
<dbReference type="InterPro" id="IPR023210">
    <property type="entry name" value="NADP_OxRdtase_dom"/>
</dbReference>
<dbReference type="EMBL" id="CAWYQH010000174">
    <property type="protein sequence ID" value="CAK8698606.1"/>
    <property type="molecule type" value="Genomic_DNA"/>
</dbReference>
<evidence type="ECO:0000313" key="3">
    <source>
        <dbReference type="Proteomes" id="UP001642483"/>
    </source>
</evidence>
<name>A0ABP0H3R5_CLALP</name>
<reference evidence="2 3" key="1">
    <citation type="submission" date="2024-02" db="EMBL/GenBank/DDBJ databases">
        <authorList>
            <person name="Daric V."/>
            <person name="Darras S."/>
        </authorList>
    </citation>
    <scope>NUCLEOTIDE SEQUENCE [LARGE SCALE GENOMIC DNA]</scope>
</reference>
<dbReference type="PANTHER" id="PTHR43827:SF8">
    <property type="entry name" value="ALDO_KETO REDUCTASE FAMILY PROTEIN"/>
    <property type="match status" value="1"/>
</dbReference>
<keyword evidence="3" id="KW-1185">Reference proteome</keyword>
<comment type="caution">
    <text evidence="2">The sequence shown here is derived from an EMBL/GenBank/DDBJ whole genome shotgun (WGS) entry which is preliminary data.</text>
</comment>
<gene>
    <name evidence="2" type="ORF">CVLEPA_LOCUS32036</name>
</gene>
<protein>
    <recommendedName>
        <fullName evidence="1">NADP-dependent oxidoreductase domain-containing protein</fullName>
    </recommendedName>
</protein>
<dbReference type="InterPro" id="IPR036812">
    <property type="entry name" value="NAD(P)_OxRdtase_dom_sf"/>
</dbReference>
<organism evidence="2 3">
    <name type="scientific">Clavelina lepadiformis</name>
    <name type="common">Light-bulb sea squirt</name>
    <name type="synonym">Ascidia lepadiformis</name>
    <dbReference type="NCBI Taxonomy" id="159417"/>
    <lineage>
        <taxon>Eukaryota</taxon>
        <taxon>Metazoa</taxon>
        <taxon>Chordata</taxon>
        <taxon>Tunicata</taxon>
        <taxon>Ascidiacea</taxon>
        <taxon>Aplousobranchia</taxon>
        <taxon>Clavelinidae</taxon>
        <taxon>Clavelina</taxon>
    </lineage>
</organism>